<dbReference type="PANTHER" id="PTHR47371">
    <property type="entry name" value="LIPOTEICHOIC ACID SYNTHASE"/>
    <property type="match status" value="1"/>
</dbReference>
<keyword evidence="5" id="KW-0472">Membrane</keyword>
<dbReference type="InterPro" id="IPR017850">
    <property type="entry name" value="Alkaline_phosphatase_core_sf"/>
</dbReference>
<dbReference type="AlphaFoldDB" id="X0Y7U0"/>
<comment type="subcellular location">
    <subcellularLocation>
        <location evidence="1">Cell membrane</location>
        <topology evidence="1">Multi-pass membrane protein</topology>
    </subcellularLocation>
</comment>
<sequence>EFESIEISEDVLYKSGFKSIDQYNGVRFLDYSIGKFFEMASEEPYFYNTIFVMFGDHGTSDPRAHHMPPVDYDLKLRSYNVPLVIYTPGKVDQPKIIHKVCGLADVLPTIAGLVGIPYKNYAVGRDILNQGNDINYSLIINTKLSPSSYGIIGKEFYLQKFRDGSGQTFHDLNSSSPADDVKLEYPNKFIKLDKLTDAVYETSKYLLYHNHQ</sequence>
<evidence type="ECO:0000313" key="7">
    <source>
        <dbReference type="EMBL" id="GAG43362.1"/>
    </source>
</evidence>
<dbReference type="PANTHER" id="PTHR47371:SF3">
    <property type="entry name" value="PHOSPHOGLYCEROL TRANSFERASE I"/>
    <property type="match status" value="1"/>
</dbReference>
<proteinExistence type="predicted"/>
<keyword evidence="4" id="KW-1133">Transmembrane helix</keyword>
<evidence type="ECO:0000256" key="5">
    <source>
        <dbReference type="ARBA" id="ARBA00023136"/>
    </source>
</evidence>
<feature type="domain" description="Sulfatase N-terminal" evidence="6">
    <location>
        <begin position="23"/>
        <end position="116"/>
    </location>
</feature>
<evidence type="ECO:0000256" key="1">
    <source>
        <dbReference type="ARBA" id="ARBA00004651"/>
    </source>
</evidence>
<dbReference type="Gene3D" id="3.40.720.10">
    <property type="entry name" value="Alkaline Phosphatase, subunit A"/>
    <property type="match status" value="1"/>
</dbReference>
<evidence type="ECO:0000256" key="4">
    <source>
        <dbReference type="ARBA" id="ARBA00022989"/>
    </source>
</evidence>
<dbReference type="InterPro" id="IPR000917">
    <property type="entry name" value="Sulfatase_N"/>
</dbReference>
<reference evidence="7" key="1">
    <citation type="journal article" date="2014" name="Front. Microbiol.">
        <title>High frequency of phylogenetically diverse reductive dehalogenase-homologous genes in deep subseafloor sedimentary metagenomes.</title>
        <authorList>
            <person name="Kawai M."/>
            <person name="Futagami T."/>
            <person name="Toyoda A."/>
            <person name="Takaki Y."/>
            <person name="Nishi S."/>
            <person name="Hori S."/>
            <person name="Arai W."/>
            <person name="Tsubouchi T."/>
            <person name="Morono Y."/>
            <person name="Uchiyama I."/>
            <person name="Ito T."/>
            <person name="Fujiyama A."/>
            <person name="Inagaki F."/>
            <person name="Takami H."/>
        </authorList>
    </citation>
    <scope>NUCLEOTIDE SEQUENCE</scope>
    <source>
        <strain evidence="7">Expedition CK06-06</strain>
    </source>
</reference>
<dbReference type="GO" id="GO:0005886">
    <property type="term" value="C:plasma membrane"/>
    <property type="evidence" value="ECO:0007669"/>
    <property type="project" value="UniProtKB-SubCell"/>
</dbReference>
<name>X0Y7U0_9ZZZZ</name>
<evidence type="ECO:0000256" key="2">
    <source>
        <dbReference type="ARBA" id="ARBA00022475"/>
    </source>
</evidence>
<dbReference type="Pfam" id="PF00884">
    <property type="entry name" value="Sulfatase"/>
    <property type="match status" value="1"/>
</dbReference>
<accession>X0Y7U0</accession>
<feature type="non-terminal residue" evidence="7">
    <location>
        <position position="1"/>
    </location>
</feature>
<evidence type="ECO:0000256" key="3">
    <source>
        <dbReference type="ARBA" id="ARBA00022692"/>
    </source>
</evidence>
<gene>
    <name evidence="7" type="ORF">S01H1_79828</name>
</gene>
<evidence type="ECO:0000259" key="6">
    <source>
        <dbReference type="Pfam" id="PF00884"/>
    </source>
</evidence>
<keyword evidence="2" id="KW-1003">Cell membrane</keyword>
<dbReference type="SUPFAM" id="SSF53649">
    <property type="entry name" value="Alkaline phosphatase-like"/>
    <property type="match status" value="1"/>
</dbReference>
<organism evidence="7">
    <name type="scientific">marine sediment metagenome</name>
    <dbReference type="NCBI Taxonomy" id="412755"/>
    <lineage>
        <taxon>unclassified sequences</taxon>
        <taxon>metagenomes</taxon>
        <taxon>ecological metagenomes</taxon>
    </lineage>
</organism>
<protein>
    <recommendedName>
        <fullName evidence="6">Sulfatase N-terminal domain-containing protein</fullName>
    </recommendedName>
</protein>
<keyword evidence="3" id="KW-0812">Transmembrane</keyword>
<dbReference type="InterPro" id="IPR050448">
    <property type="entry name" value="OpgB/LTA_synthase_biosynth"/>
</dbReference>
<comment type="caution">
    <text evidence="7">The sequence shown here is derived from an EMBL/GenBank/DDBJ whole genome shotgun (WGS) entry which is preliminary data.</text>
</comment>
<dbReference type="EMBL" id="BARS01053852">
    <property type="protein sequence ID" value="GAG43362.1"/>
    <property type="molecule type" value="Genomic_DNA"/>
</dbReference>